<dbReference type="InterPro" id="IPR000540">
    <property type="entry name" value="Flag_MotA_CS"/>
</dbReference>
<evidence type="ECO:0000256" key="6">
    <source>
        <dbReference type="ARBA" id="ARBA00022519"/>
    </source>
</evidence>
<evidence type="ECO:0000256" key="10">
    <source>
        <dbReference type="ARBA" id="ARBA00022989"/>
    </source>
</evidence>
<reference evidence="16 17" key="1">
    <citation type="submission" date="2020-03" db="EMBL/GenBank/DDBJ databases">
        <title>Genomic Encyclopedia of Type Strains, Phase IV (KMG-IV): sequencing the most valuable type-strain genomes for metagenomic binning, comparative biology and taxonomic classification.</title>
        <authorList>
            <person name="Goeker M."/>
        </authorList>
    </citation>
    <scope>NUCLEOTIDE SEQUENCE [LARGE SCALE GENOMIC DNA]</scope>
    <source>
        <strain evidence="16 17">DSM 22753</strain>
    </source>
</reference>
<dbReference type="InterPro" id="IPR002898">
    <property type="entry name" value="MotA_ExbB_proton_chnl"/>
</dbReference>
<evidence type="ECO:0000256" key="8">
    <source>
        <dbReference type="ARBA" id="ARBA00022779"/>
    </source>
</evidence>
<name>A0ABX0U5E6_9SPHN</name>
<keyword evidence="3" id="KW-0813">Transport</keyword>
<accession>A0ABX0U5E6</accession>
<comment type="subcellular location">
    <subcellularLocation>
        <location evidence="1">Cell inner membrane</location>
        <topology evidence="1">Multi-pass membrane protein</topology>
    </subcellularLocation>
</comment>
<evidence type="ECO:0000256" key="5">
    <source>
        <dbReference type="ARBA" id="ARBA00022500"/>
    </source>
</evidence>
<comment type="similarity">
    <text evidence="2">Belongs to the MotA family.</text>
</comment>
<evidence type="ECO:0000256" key="3">
    <source>
        <dbReference type="ARBA" id="ARBA00022448"/>
    </source>
</evidence>
<feature type="transmembrane region" description="Helical" evidence="13">
    <location>
        <begin position="29"/>
        <end position="49"/>
    </location>
</feature>
<keyword evidence="7 13" id="KW-0812">Transmembrane</keyword>
<evidence type="ECO:0000256" key="12">
    <source>
        <dbReference type="ARBA" id="ARBA00023136"/>
    </source>
</evidence>
<keyword evidence="6" id="KW-0997">Cell inner membrane</keyword>
<keyword evidence="5" id="KW-0145">Chemotaxis</keyword>
<evidence type="ECO:0000313" key="17">
    <source>
        <dbReference type="Proteomes" id="UP000788153"/>
    </source>
</evidence>
<protein>
    <submittedName>
        <fullName evidence="16">Chemotaxis protein MotA</fullName>
    </submittedName>
</protein>
<keyword evidence="17" id="KW-1185">Reference proteome</keyword>
<evidence type="ECO:0000256" key="4">
    <source>
        <dbReference type="ARBA" id="ARBA00022475"/>
    </source>
</evidence>
<gene>
    <name evidence="16" type="ORF">FHT01_001545</name>
</gene>
<dbReference type="PROSITE" id="PS01307">
    <property type="entry name" value="MOTA"/>
    <property type="match status" value="1"/>
</dbReference>
<evidence type="ECO:0000256" key="13">
    <source>
        <dbReference type="SAM" id="Phobius"/>
    </source>
</evidence>
<keyword evidence="4" id="KW-1003">Cell membrane</keyword>
<keyword evidence="11" id="KW-0406">Ion transport</keyword>
<dbReference type="Pfam" id="PF20560">
    <property type="entry name" value="MotA_N"/>
    <property type="match status" value="1"/>
</dbReference>
<keyword evidence="9" id="KW-0375">Hydrogen ion transport</keyword>
<evidence type="ECO:0000256" key="1">
    <source>
        <dbReference type="ARBA" id="ARBA00004429"/>
    </source>
</evidence>
<dbReference type="Pfam" id="PF01618">
    <property type="entry name" value="MotA_ExbB"/>
    <property type="match status" value="1"/>
</dbReference>
<dbReference type="NCBIfam" id="TIGR03818">
    <property type="entry name" value="MotA1"/>
    <property type="match status" value="1"/>
</dbReference>
<feature type="transmembrane region" description="Helical" evidence="13">
    <location>
        <begin position="201"/>
        <end position="224"/>
    </location>
</feature>
<dbReference type="InterPro" id="IPR047055">
    <property type="entry name" value="MotA-like"/>
</dbReference>
<keyword evidence="12 13" id="KW-0472">Membrane</keyword>
<evidence type="ECO:0000256" key="9">
    <source>
        <dbReference type="ARBA" id="ARBA00022781"/>
    </source>
</evidence>
<dbReference type="PANTHER" id="PTHR30433">
    <property type="entry name" value="CHEMOTAXIS PROTEIN MOTA"/>
    <property type="match status" value="1"/>
</dbReference>
<dbReference type="RefSeq" id="WP_140046372.1">
    <property type="nucleotide sequence ID" value="NZ_BAAAEV010000001.1"/>
</dbReference>
<feature type="transmembrane region" description="Helical" evidence="13">
    <location>
        <begin position="175"/>
        <end position="195"/>
    </location>
</feature>
<dbReference type="PANTHER" id="PTHR30433:SF4">
    <property type="entry name" value="MOTILITY PROTEIN A"/>
    <property type="match status" value="1"/>
</dbReference>
<dbReference type="Proteomes" id="UP000788153">
    <property type="component" value="Unassembled WGS sequence"/>
</dbReference>
<dbReference type="EMBL" id="JAASQP010000001">
    <property type="protein sequence ID" value="NIJ24003.1"/>
    <property type="molecule type" value="Genomic_DNA"/>
</dbReference>
<sequence>MFVVVGLVVLLAMVFGGFAITGGALGPVMHALPHEMLIIGGAAVGALIIGNSMRELKAIGGGFMKVVKGPKYKKQDYLDVIFLVSKLMKMLRTDGPIALEPHVEDPKSSAIFAEYPRILADHTLTNLIADTLRLVVVSSGTLDVHAVEEVMDNSIKTHHHEVQGPQGTLQGLADALPALGIVAAVLGVVKTMGSIDKPPAILGGMIGSALVGTFLGVLLAYGIVGPLATRLQQVIDADAAIYNVVKQIIIASLHGHPQPLVIEAARSGIQHHNQPGFAEVFDGLRGR</sequence>
<feature type="domain" description="Motility protein A N-terminal" evidence="15">
    <location>
        <begin position="4"/>
        <end position="95"/>
    </location>
</feature>
<evidence type="ECO:0000313" key="16">
    <source>
        <dbReference type="EMBL" id="NIJ24003.1"/>
    </source>
</evidence>
<evidence type="ECO:0000256" key="2">
    <source>
        <dbReference type="ARBA" id="ARBA00008038"/>
    </source>
</evidence>
<evidence type="ECO:0000259" key="14">
    <source>
        <dbReference type="Pfam" id="PF01618"/>
    </source>
</evidence>
<dbReference type="InterPro" id="IPR022522">
    <property type="entry name" value="Flagellar_motor_stator_MotA"/>
</dbReference>
<evidence type="ECO:0000259" key="15">
    <source>
        <dbReference type="Pfam" id="PF20560"/>
    </source>
</evidence>
<comment type="caution">
    <text evidence="16">The sequence shown here is derived from an EMBL/GenBank/DDBJ whole genome shotgun (WGS) entry which is preliminary data.</text>
</comment>
<dbReference type="InterPro" id="IPR046786">
    <property type="entry name" value="MotA_N"/>
</dbReference>
<keyword evidence="10 13" id="KW-1133">Transmembrane helix</keyword>
<organism evidence="16 17">
    <name type="scientific">Sphingomonas japonica</name>
    <dbReference type="NCBI Taxonomy" id="511662"/>
    <lineage>
        <taxon>Bacteria</taxon>
        <taxon>Pseudomonadati</taxon>
        <taxon>Pseudomonadota</taxon>
        <taxon>Alphaproteobacteria</taxon>
        <taxon>Sphingomonadales</taxon>
        <taxon>Sphingomonadaceae</taxon>
        <taxon>Sphingomonas</taxon>
    </lineage>
</organism>
<keyword evidence="8" id="KW-0283">Flagellar rotation</keyword>
<evidence type="ECO:0000256" key="11">
    <source>
        <dbReference type="ARBA" id="ARBA00023065"/>
    </source>
</evidence>
<evidence type="ECO:0000256" key="7">
    <source>
        <dbReference type="ARBA" id="ARBA00022692"/>
    </source>
</evidence>
<proteinExistence type="inferred from homology"/>
<feature type="domain" description="MotA/TolQ/ExbB proton channel" evidence="14">
    <location>
        <begin position="139"/>
        <end position="237"/>
    </location>
</feature>